<organism evidence="1 2">
    <name type="scientific">Pseudomonas salomonii</name>
    <dbReference type="NCBI Taxonomy" id="191391"/>
    <lineage>
        <taxon>Bacteria</taxon>
        <taxon>Pseudomonadati</taxon>
        <taxon>Pseudomonadota</taxon>
        <taxon>Gammaproteobacteria</taxon>
        <taxon>Pseudomonadales</taxon>
        <taxon>Pseudomonadaceae</taxon>
        <taxon>Pseudomonas</taxon>
    </lineage>
</organism>
<evidence type="ECO:0000313" key="1">
    <source>
        <dbReference type="EMBL" id="NWF06887.1"/>
    </source>
</evidence>
<dbReference type="AlphaFoldDB" id="A0A7Y8GAK8"/>
<proteinExistence type="predicted"/>
<sequence>MRYFYVPVVALVGLLAGCDADKNINVAANSYCSLDNPAASAQVVATKKFEPWGWAYNKADGSIPKDVTLELVASDKTVVATGTAARTSRTDVAQAFSKPDLEMAGFGGNMDISAVKPGEYSINVIQQDGPRRYVCASPIKFKIVAPKA</sequence>
<gene>
    <name evidence="1" type="ORF">HX810_04255</name>
</gene>
<reference evidence="1 2" key="1">
    <citation type="submission" date="2020-04" db="EMBL/GenBank/DDBJ databases">
        <title>Molecular characterization of pseudomonads from Agaricus bisporus reveal novel blotch 2 pathogens in Western Europe.</title>
        <authorList>
            <person name="Taparia T."/>
            <person name="Krijger M."/>
            <person name="Haynes E."/>
            <person name="Elpinstone J.G."/>
            <person name="Noble R."/>
            <person name="Van Der Wolf J."/>
        </authorList>
    </citation>
    <scope>NUCLEOTIDE SEQUENCE [LARGE SCALE GENOMIC DNA]</scope>
    <source>
        <strain evidence="1 2">IPO3765</strain>
    </source>
</reference>
<dbReference type="EMBL" id="JACAQV010000005">
    <property type="protein sequence ID" value="NWF06887.1"/>
    <property type="molecule type" value="Genomic_DNA"/>
</dbReference>
<accession>A0A7Y8GAK8</accession>
<dbReference type="RefSeq" id="WP_177023677.1">
    <property type="nucleotide sequence ID" value="NZ_JACAQV010000005.1"/>
</dbReference>
<evidence type="ECO:0008006" key="3">
    <source>
        <dbReference type="Google" id="ProtNLM"/>
    </source>
</evidence>
<comment type="caution">
    <text evidence="1">The sequence shown here is derived from an EMBL/GenBank/DDBJ whole genome shotgun (WGS) entry which is preliminary data.</text>
</comment>
<dbReference type="PROSITE" id="PS51257">
    <property type="entry name" value="PROKAR_LIPOPROTEIN"/>
    <property type="match status" value="1"/>
</dbReference>
<dbReference type="Proteomes" id="UP000561369">
    <property type="component" value="Unassembled WGS sequence"/>
</dbReference>
<name>A0A7Y8GAK8_9PSED</name>
<evidence type="ECO:0000313" key="2">
    <source>
        <dbReference type="Proteomes" id="UP000561369"/>
    </source>
</evidence>
<protein>
    <recommendedName>
        <fullName evidence="3">Lipoprotein</fullName>
    </recommendedName>
</protein>